<protein>
    <recommendedName>
        <fullName evidence="4">Oxidoreductase molybdopterin binding domain-containing protein</fullName>
    </recommendedName>
</protein>
<dbReference type="Gene3D" id="3.90.420.10">
    <property type="entry name" value="Oxidoreductase, molybdopterin-binding domain"/>
    <property type="match status" value="2"/>
</dbReference>
<comment type="caution">
    <text evidence="2">The sequence shown here is derived from an EMBL/GenBank/DDBJ whole genome shotgun (WGS) entry which is preliminary data.</text>
</comment>
<organism evidence="2 3">
    <name type="scientific">Acidovorax soli</name>
    <dbReference type="NCBI Taxonomy" id="592050"/>
    <lineage>
        <taxon>Bacteria</taxon>
        <taxon>Pseudomonadati</taxon>
        <taxon>Pseudomonadota</taxon>
        <taxon>Betaproteobacteria</taxon>
        <taxon>Burkholderiales</taxon>
        <taxon>Comamonadaceae</taxon>
        <taxon>Acidovorax</taxon>
    </lineage>
</organism>
<feature type="chain" id="PRO_5030686946" description="Oxidoreductase molybdopterin binding domain-containing protein" evidence="1">
    <location>
        <begin position="26"/>
        <end position="325"/>
    </location>
</feature>
<reference evidence="2 3" key="1">
    <citation type="submission" date="2020-08" db="EMBL/GenBank/DDBJ databases">
        <title>Functional genomics of gut bacteria from endangered species of beetles.</title>
        <authorList>
            <person name="Carlos-Shanley C."/>
        </authorList>
    </citation>
    <scope>NUCLEOTIDE SEQUENCE [LARGE SCALE GENOMIC DNA]</scope>
    <source>
        <strain evidence="2 3">S00198</strain>
    </source>
</reference>
<keyword evidence="1" id="KW-0732">Signal</keyword>
<dbReference type="InterPro" id="IPR036374">
    <property type="entry name" value="OxRdtase_Mopterin-bd_sf"/>
</dbReference>
<evidence type="ECO:0000313" key="3">
    <source>
        <dbReference type="Proteomes" id="UP000575083"/>
    </source>
</evidence>
<name>A0A7X0PFY7_9BURK</name>
<feature type="signal peptide" evidence="1">
    <location>
        <begin position="1"/>
        <end position="25"/>
    </location>
</feature>
<evidence type="ECO:0000313" key="2">
    <source>
        <dbReference type="EMBL" id="MBB6560751.1"/>
    </source>
</evidence>
<dbReference type="PROSITE" id="PS51257">
    <property type="entry name" value="PROKAR_LIPOPROTEIN"/>
    <property type="match status" value="1"/>
</dbReference>
<proteinExistence type="predicted"/>
<dbReference type="SUPFAM" id="SSF56524">
    <property type="entry name" value="Oxidoreductase molybdopterin-binding domain"/>
    <property type="match status" value="2"/>
</dbReference>
<evidence type="ECO:0000256" key="1">
    <source>
        <dbReference type="SAM" id="SignalP"/>
    </source>
</evidence>
<sequence length="325" mass="32827">MQSRTPRPHRCLAVGLATTLLLALAACGGSDEGASIRVQGAVDRPGNYDTAALQRQPAVTQSVTFTSGSGTQSRTYTGATLWSVLNDAGITLDATKKNDGLNRYVLATGSDGYRVAFGLGEINPEYGNKASVLAYAETQNGSSGPLASADGPFRVTAPGDVKGGRYVSNLVRLEVRTSGSTAAGTGGGVSNGFAVSGAVTKPASFDLATLQALPASTVTVAGTTYTGVNLWTLLSSTTGLKTDASAKNPTLAMVAVATGSDGYKALVSLGEIDPGFGNKAALVAYAANGEGLGPNGVARLIVPGEVKQSRSVSNLTHIEVITAAP</sequence>
<dbReference type="Proteomes" id="UP000575083">
    <property type="component" value="Unassembled WGS sequence"/>
</dbReference>
<dbReference type="RefSeq" id="WP_184859093.1">
    <property type="nucleotide sequence ID" value="NZ_JACHLK010000006.1"/>
</dbReference>
<dbReference type="AlphaFoldDB" id="A0A7X0PFY7"/>
<dbReference type="EMBL" id="JACHLK010000006">
    <property type="protein sequence ID" value="MBB6560751.1"/>
    <property type="molecule type" value="Genomic_DNA"/>
</dbReference>
<gene>
    <name evidence="2" type="ORF">HNP48_003427</name>
</gene>
<accession>A0A7X0PFY7</accession>
<keyword evidence="3" id="KW-1185">Reference proteome</keyword>
<evidence type="ECO:0008006" key="4">
    <source>
        <dbReference type="Google" id="ProtNLM"/>
    </source>
</evidence>